<feature type="compositionally biased region" description="Polar residues" evidence="1">
    <location>
        <begin position="10"/>
        <end position="20"/>
    </location>
</feature>
<name>J7RHY4_9APHY</name>
<gene>
    <name evidence="2" type="ORF">FIBRA_09511</name>
</gene>
<accession>J7RHY4</accession>
<organism evidence="2 3">
    <name type="scientific">Fibroporia radiculosa</name>
    <dbReference type="NCBI Taxonomy" id="599839"/>
    <lineage>
        <taxon>Eukaryota</taxon>
        <taxon>Fungi</taxon>
        <taxon>Dikarya</taxon>
        <taxon>Basidiomycota</taxon>
        <taxon>Agaricomycotina</taxon>
        <taxon>Agaricomycetes</taxon>
        <taxon>Polyporales</taxon>
        <taxon>Fibroporiaceae</taxon>
        <taxon>Fibroporia</taxon>
    </lineage>
</organism>
<dbReference type="AlphaFoldDB" id="J7RHY4"/>
<sequence length="111" mass="11993">MLNLRVASKSAHTSNTSSQYNSEGLYMQMMSLHFASSLVGDLGGPLDDGSLSVMDHKDEDSSSEPTHDSPVLNEEIELIDLGKGKQRDGMNEGTFTGNVSTLEIVECRRSG</sequence>
<evidence type="ECO:0000313" key="3">
    <source>
        <dbReference type="Proteomes" id="UP000006352"/>
    </source>
</evidence>
<feature type="region of interest" description="Disordered" evidence="1">
    <location>
        <begin position="45"/>
        <end position="74"/>
    </location>
</feature>
<feature type="region of interest" description="Disordered" evidence="1">
    <location>
        <begin position="1"/>
        <end position="20"/>
    </location>
</feature>
<dbReference type="HOGENOM" id="CLU_2171088_0_0_1"/>
<dbReference type="InParanoid" id="J7RHY4"/>
<dbReference type="Proteomes" id="UP000006352">
    <property type="component" value="Unassembled WGS sequence"/>
</dbReference>
<dbReference type="RefSeq" id="XP_012177193.1">
    <property type="nucleotide sequence ID" value="XM_012321803.1"/>
</dbReference>
<evidence type="ECO:0000313" key="2">
    <source>
        <dbReference type="EMBL" id="CCM07172.1"/>
    </source>
</evidence>
<protein>
    <submittedName>
        <fullName evidence="2">Uncharacterized protein</fullName>
    </submittedName>
</protein>
<dbReference type="GeneID" id="24102072"/>
<evidence type="ECO:0000256" key="1">
    <source>
        <dbReference type="SAM" id="MobiDB-lite"/>
    </source>
</evidence>
<dbReference type="EMBL" id="HE797681">
    <property type="protein sequence ID" value="CCM07172.1"/>
    <property type="molecule type" value="Genomic_DNA"/>
</dbReference>
<reference evidence="2 3" key="1">
    <citation type="journal article" date="2012" name="Appl. Environ. Microbiol.">
        <title>Short-read sequencing for genomic analysis of the brown rot fungus Fibroporia radiculosa.</title>
        <authorList>
            <person name="Tang J.D."/>
            <person name="Perkins A.D."/>
            <person name="Sonstegard T.S."/>
            <person name="Schroeder S.G."/>
            <person name="Burgess S.C."/>
            <person name="Diehl S.V."/>
        </authorList>
    </citation>
    <scope>NUCLEOTIDE SEQUENCE [LARGE SCALE GENOMIC DNA]</scope>
    <source>
        <strain evidence="2 3">TFFH 294</strain>
    </source>
</reference>
<keyword evidence="3" id="KW-1185">Reference proteome</keyword>
<proteinExistence type="predicted"/>